<reference evidence="1" key="1">
    <citation type="submission" date="2023-02" db="EMBL/GenBank/DDBJ databases">
        <title>Genome sequence of Hyphococcus flavus.</title>
        <authorList>
            <person name="Rong J.-C."/>
            <person name="Zhao Q."/>
            <person name="Yi M."/>
            <person name="Wu J.-Y."/>
        </authorList>
    </citation>
    <scope>NUCLEOTIDE SEQUENCE</scope>
    <source>
        <strain evidence="1">MCCC 1K03223</strain>
    </source>
</reference>
<sequence length="60" mass="6229">MSKSAASSANTFKRVLSNLAAIIAVTTIFGVKALEIERHSASADKQEPGVVAQASLKTGR</sequence>
<evidence type="ECO:0000313" key="1">
    <source>
        <dbReference type="EMBL" id="WDI33219.1"/>
    </source>
</evidence>
<proteinExistence type="predicted"/>
<dbReference type="KEGG" id="hfl:PUV54_08420"/>
<dbReference type="RefSeq" id="WP_274495190.1">
    <property type="nucleotide sequence ID" value="NZ_CP118166.1"/>
</dbReference>
<dbReference type="Proteomes" id="UP001214043">
    <property type="component" value="Chromosome"/>
</dbReference>
<protein>
    <submittedName>
        <fullName evidence="1">Uncharacterized protein</fullName>
    </submittedName>
</protein>
<evidence type="ECO:0000313" key="2">
    <source>
        <dbReference type="Proteomes" id="UP001214043"/>
    </source>
</evidence>
<organism evidence="1 2">
    <name type="scientific">Hyphococcus flavus</name>
    <dbReference type="NCBI Taxonomy" id="1866326"/>
    <lineage>
        <taxon>Bacteria</taxon>
        <taxon>Pseudomonadati</taxon>
        <taxon>Pseudomonadota</taxon>
        <taxon>Alphaproteobacteria</taxon>
        <taxon>Parvularculales</taxon>
        <taxon>Parvularculaceae</taxon>
        <taxon>Hyphococcus</taxon>
    </lineage>
</organism>
<name>A0AAE9ZDV5_9PROT</name>
<dbReference type="AlphaFoldDB" id="A0AAE9ZDV5"/>
<keyword evidence="2" id="KW-1185">Reference proteome</keyword>
<accession>A0AAE9ZDV5</accession>
<gene>
    <name evidence="1" type="ORF">PUV54_08420</name>
</gene>
<dbReference type="EMBL" id="CP118166">
    <property type="protein sequence ID" value="WDI33219.1"/>
    <property type="molecule type" value="Genomic_DNA"/>
</dbReference>